<keyword evidence="4" id="KW-0732">Signal</keyword>
<dbReference type="SUPFAM" id="SSF50974">
    <property type="entry name" value="Nitrous oxide reductase, N-terminal domain"/>
    <property type="match status" value="1"/>
</dbReference>
<keyword evidence="5 9" id="KW-0560">Oxidoreductase</keyword>
<reference evidence="9" key="1">
    <citation type="submission" date="2024-05" db="EMBL/GenBank/DDBJ databases">
        <title>Planctomycetes of the genus Singulisphaera possess chitinolytic capabilities.</title>
        <authorList>
            <person name="Ivanova A."/>
        </authorList>
    </citation>
    <scope>NUCLEOTIDE SEQUENCE</scope>
    <source>
        <strain evidence="9">Ch08T</strain>
    </source>
</reference>
<keyword evidence="2 7" id="KW-0349">Heme</keyword>
<dbReference type="SUPFAM" id="SSF46626">
    <property type="entry name" value="Cytochrome c"/>
    <property type="match status" value="2"/>
</dbReference>
<keyword evidence="6 7" id="KW-0408">Iron</keyword>
<evidence type="ECO:0000256" key="4">
    <source>
        <dbReference type="ARBA" id="ARBA00022729"/>
    </source>
</evidence>
<sequence>MLICLGFSGGVKAATPAPSASVPPSARRPVALCFDREGTRLFVANRNKGSVSVIDVRQRQVVAEYPVGKGLADLVSLPDGTSWLALDQEENAILLLEERHDSLTAVSRQPVKLDPVKLVLTPDGSTCIVASRLGRSVTFFSRGRTPTVTQSTLSLTRSIDLPFSPRDMVLVRDGSTLVVADAFGGKLALINVPEGRLLAVHSLPAHNIRGLALTPDGDSLLLAHQELNPDARAIQDDIQWGALLSNKVRVLKLDPLLELQPDAQSPRTAKTDQVIDLGRFSGDPSALVCDRKGRVILALAGVDQVVTGLDYSHLEIRTGSGKRPTAIALDAEELLGYVADTLDDTVSVFEMKTGKRLAQIPLGPSREPSLAERGERLFYDARLSRGGWMSCQSCHTDGHSNGLNVDTVGDGGYGAPKRVPSLFGTSQTGPWGWTGRNDRLDEQVHQSTVTTVQGVWPTESEVAEISAFLQTLSLPRIPPVAPSKAASAQRGQSLFEANCASCHAKPEYTSPHLHDVGLADEVGQRRFNPPSLRGVQYRAPLLHDGRAKTLDAVFREHRHPRDTPWSDEEITDILNFLESL</sequence>
<evidence type="ECO:0000256" key="2">
    <source>
        <dbReference type="ARBA" id="ARBA00022617"/>
    </source>
</evidence>
<keyword evidence="9" id="KW-0575">Peroxidase</keyword>
<dbReference type="InterPro" id="IPR036909">
    <property type="entry name" value="Cyt_c-like_dom_sf"/>
</dbReference>
<dbReference type="InterPro" id="IPR051395">
    <property type="entry name" value="Cytochrome_c_Peroxidase/MauG"/>
</dbReference>
<dbReference type="EC" id="1.11.1.5" evidence="9"/>
<accession>A0AAU7CDG2</accession>
<proteinExistence type="predicted"/>
<name>A0AAU7CDG2_9BACT</name>
<dbReference type="Gene3D" id="2.130.10.10">
    <property type="entry name" value="YVTN repeat-like/Quinoprotein amine dehydrogenase"/>
    <property type="match status" value="1"/>
</dbReference>
<evidence type="ECO:0000256" key="1">
    <source>
        <dbReference type="ARBA" id="ARBA00004196"/>
    </source>
</evidence>
<dbReference type="InterPro" id="IPR011045">
    <property type="entry name" value="N2O_reductase_N"/>
</dbReference>
<dbReference type="GO" id="GO:0020037">
    <property type="term" value="F:heme binding"/>
    <property type="evidence" value="ECO:0007669"/>
    <property type="project" value="InterPro"/>
</dbReference>
<organism evidence="9">
    <name type="scientific">Singulisphaera sp. Ch08</name>
    <dbReference type="NCBI Taxonomy" id="3120278"/>
    <lineage>
        <taxon>Bacteria</taxon>
        <taxon>Pseudomonadati</taxon>
        <taxon>Planctomycetota</taxon>
        <taxon>Planctomycetia</taxon>
        <taxon>Isosphaerales</taxon>
        <taxon>Isosphaeraceae</taxon>
        <taxon>Singulisphaera</taxon>
    </lineage>
</organism>
<dbReference type="RefSeq" id="WP_406695997.1">
    <property type="nucleotide sequence ID" value="NZ_CP155447.1"/>
</dbReference>
<keyword evidence="3 7" id="KW-0479">Metal-binding</keyword>
<gene>
    <name evidence="9" type="ORF">V5E97_33880</name>
</gene>
<dbReference type="PANTHER" id="PTHR30600:SF10">
    <property type="entry name" value="BLL6722 PROTEIN"/>
    <property type="match status" value="1"/>
</dbReference>
<feature type="domain" description="Cytochrome c" evidence="8">
    <location>
        <begin position="486"/>
        <end position="580"/>
    </location>
</feature>
<dbReference type="InterPro" id="IPR004852">
    <property type="entry name" value="Di-haem_cyt_c_peroxidsae"/>
</dbReference>
<dbReference type="Pfam" id="PF03150">
    <property type="entry name" value="CCP_MauG"/>
    <property type="match status" value="1"/>
</dbReference>
<dbReference type="EMBL" id="CP155447">
    <property type="protein sequence ID" value="XBH03261.1"/>
    <property type="molecule type" value="Genomic_DNA"/>
</dbReference>
<dbReference type="Gene3D" id="1.10.760.10">
    <property type="entry name" value="Cytochrome c-like domain"/>
    <property type="match status" value="2"/>
</dbReference>
<dbReference type="InterPro" id="IPR009056">
    <property type="entry name" value="Cyt_c-like_dom"/>
</dbReference>
<comment type="subcellular location">
    <subcellularLocation>
        <location evidence="1">Cell envelope</location>
    </subcellularLocation>
</comment>
<dbReference type="PROSITE" id="PS51007">
    <property type="entry name" value="CYTC"/>
    <property type="match status" value="2"/>
</dbReference>
<evidence type="ECO:0000256" key="5">
    <source>
        <dbReference type="ARBA" id="ARBA00023002"/>
    </source>
</evidence>
<feature type="domain" description="Cytochrome c" evidence="8">
    <location>
        <begin position="369"/>
        <end position="473"/>
    </location>
</feature>
<evidence type="ECO:0000256" key="3">
    <source>
        <dbReference type="ARBA" id="ARBA00022723"/>
    </source>
</evidence>
<dbReference type="AlphaFoldDB" id="A0AAU7CDG2"/>
<evidence type="ECO:0000313" key="9">
    <source>
        <dbReference type="EMBL" id="XBH03261.1"/>
    </source>
</evidence>
<evidence type="ECO:0000259" key="8">
    <source>
        <dbReference type="PROSITE" id="PS51007"/>
    </source>
</evidence>
<protein>
    <submittedName>
        <fullName evidence="9">Cytochrome c peroxidase</fullName>
        <ecNumber evidence="9">1.11.1.5</ecNumber>
    </submittedName>
</protein>
<dbReference type="GO" id="GO:0030313">
    <property type="term" value="C:cell envelope"/>
    <property type="evidence" value="ECO:0007669"/>
    <property type="project" value="UniProtKB-SubCell"/>
</dbReference>
<dbReference type="GO" id="GO:0004130">
    <property type="term" value="F:cytochrome-c peroxidase activity"/>
    <property type="evidence" value="ECO:0007669"/>
    <property type="project" value="UniProtKB-EC"/>
</dbReference>
<dbReference type="PANTHER" id="PTHR30600">
    <property type="entry name" value="CYTOCHROME C PEROXIDASE-RELATED"/>
    <property type="match status" value="1"/>
</dbReference>
<evidence type="ECO:0000256" key="6">
    <source>
        <dbReference type="ARBA" id="ARBA00023004"/>
    </source>
</evidence>
<dbReference type="InterPro" id="IPR015943">
    <property type="entry name" value="WD40/YVTN_repeat-like_dom_sf"/>
</dbReference>
<dbReference type="Pfam" id="PF00034">
    <property type="entry name" value="Cytochrom_C"/>
    <property type="match status" value="1"/>
</dbReference>
<dbReference type="GO" id="GO:0046872">
    <property type="term" value="F:metal ion binding"/>
    <property type="evidence" value="ECO:0007669"/>
    <property type="project" value="UniProtKB-KW"/>
</dbReference>
<evidence type="ECO:0000256" key="7">
    <source>
        <dbReference type="PROSITE-ProRule" id="PRU00433"/>
    </source>
</evidence>
<dbReference type="GO" id="GO:0009055">
    <property type="term" value="F:electron transfer activity"/>
    <property type="evidence" value="ECO:0007669"/>
    <property type="project" value="InterPro"/>
</dbReference>